<comment type="caution">
    <text evidence="6">The sequence shown here is derived from an EMBL/GenBank/DDBJ whole genome shotgun (WGS) entry which is preliminary data.</text>
</comment>
<feature type="domain" description="IclR-ED" evidence="5">
    <location>
        <begin position="78"/>
        <end position="262"/>
    </location>
</feature>
<protein>
    <submittedName>
        <fullName evidence="6">Helix-turn-helix domain-containing protein</fullName>
    </submittedName>
</protein>
<dbReference type="Pfam" id="PF01614">
    <property type="entry name" value="IclR_C"/>
    <property type="match status" value="1"/>
</dbReference>
<dbReference type="GO" id="GO:0003677">
    <property type="term" value="F:DNA binding"/>
    <property type="evidence" value="ECO:0007669"/>
    <property type="project" value="UniProtKB-KW"/>
</dbReference>
<reference evidence="6" key="1">
    <citation type="submission" date="2022-01" db="EMBL/GenBank/DDBJ databases">
        <authorList>
            <person name="Jo J.-H."/>
            <person name="Im W.-T."/>
        </authorList>
    </citation>
    <scope>NUCLEOTIDE SEQUENCE</scope>
    <source>
        <strain evidence="6">G124</strain>
    </source>
</reference>
<dbReference type="InterPro" id="IPR036390">
    <property type="entry name" value="WH_DNA-bd_sf"/>
</dbReference>
<dbReference type="InterPro" id="IPR029016">
    <property type="entry name" value="GAF-like_dom_sf"/>
</dbReference>
<evidence type="ECO:0000259" key="5">
    <source>
        <dbReference type="PROSITE" id="PS51078"/>
    </source>
</evidence>
<dbReference type="PROSITE" id="PS51077">
    <property type="entry name" value="HTH_ICLR"/>
    <property type="match status" value="1"/>
</dbReference>
<dbReference type="PROSITE" id="PS51078">
    <property type="entry name" value="ICLR_ED"/>
    <property type="match status" value="1"/>
</dbReference>
<dbReference type="Pfam" id="PF09339">
    <property type="entry name" value="HTH_IclR"/>
    <property type="match status" value="1"/>
</dbReference>
<keyword evidence="7" id="KW-1185">Reference proteome</keyword>
<dbReference type="FunFam" id="1.10.10.10:FF:000056">
    <property type="entry name" value="IclR family transcriptional regulator"/>
    <property type="match status" value="1"/>
</dbReference>
<dbReference type="Gene3D" id="1.10.10.10">
    <property type="entry name" value="Winged helix-like DNA-binding domain superfamily/Winged helix DNA-binding domain"/>
    <property type="match status" value="1"/>
</dbReference>
<accession>A0A9X1QPP6</accession>
<dbReference type="InterPro" id="IPR014757">
    <property type="entry name" value="Tscrpt_reg_IclR_C"/>
</dbReference>
<evidence type="ECO:0000313" key="6">
    <source>
        <dbReference type="EMBL" id="MCF2515912.1"/>
    </source>
</evidence>
<keyword evidence="2" id="KW-0238">DNA-binding</keyword>
<dbReference type="SMART" id="SM00346">
    <property type="entry name" value="HTH_ICLR"/>
    <property type="match status" value="1"/>
</dbReference>
<organism evidence="6 7">
    <name type="scientific">Sphingomonas cremea</name>
    <dbReference type="NCBI Taxonomy" id="2904799"/>
    <lineage>
        <taxon>Bacteria</taxon>
        <taxon>Pseudomonadati</taxon>
        <taxon>Pseudomonadota</taxon>
        <taxon>Alphaproteobacteria</taxon>
        <taxon>Sphingomonadales</taxon>
        <taxon>Sphingomonadaceae</taxon>
        <taxon>Sphingomonas</taxon>
    </lineage>
</organism>
<dbReference type="EMBL" id="JAKFGM010000003">
    <property type="protein sequence ID" value="MCF2515912.1"/>
    <property type="molecule type" value="Genomic_DNA"/>
</dbReference>
<dbReference type="GO" id="GO:0046278">
    <property type="term" value="P:3,4-dihydroxybenzoate metabolic process"/>
    <property type="evidence" value="ECO:0007669"/>
    <property type="project" value="InterPro"/>
</dbReference>
<keyword evidence="3" id="KW-0804">Transcription</keyword>
<dbReference type="InterPro" id="IPR050707">
    <property type="entry name" value="HTH_MetabolicPath_Reg"/>
</dbReference>
<dbReference type="InterPro" id="IPR005471">
    <property type="entry name" value="Tscrpt_reg_IclR_N"/>
</dbReference>
<dbReference type="GO" id="GO:0003700">
    <property type="term" value="F:DNA-binding transcription factor activity"/>
    <property type="evidence" value="ECO:0007669"/>
    <property type="project" value="TreeGrafter"/>
</dbReference>
<dbReference type="GO" id="GO:0045893">
    <property type="term" value="P:positive regulation of DNA-templated transcription"/>
    <property type="evidence" value="ECO:0007669"/>
    <property type="project" value="InterPro"/>
</dbReference>
<dbReference type="RefSeq" id="WP_235068618.1">
    <property type="nucleotide sequence ID" value="NZ_JAKFGM010000003.1"/>
</dbReference>
<name>A0A9X1QPP6_9SPHN</name>
<evidence type="ECO:0000256" key="1">
    <source>
        <dbReference type="ARBA" id="ARBA00023015"/>
    </source>
</evidence>
<dbReference type="InterPro" id="IPR012794">
    <property type="entry name" value="PcaR_PcaU"/>
</dbReference>
<dbReference type="PANTHER" id="PTHR30136:SF34">
    <property type="entry name" value="TRANSCRIPTIONAL REGULATOR"/>
    <property type="match status" value="1"/>
</dbReference>
<evidence type="ECO:0000259" key="4">
    <source>
        <dbReference type="PROSITE" id="PS51077"/>
    </source>
</evidence>
<dbReference type="PANTHER" id="PTHR30136">
    <property type="entry name" value="HELIX-TURN-HELIX TRANSCRIPTIONAL REGULATOR, ICLR FAMILY"/>
    <property type="match status" value="1"/>
</dbReference>
<evidence type="ECO:0000256" key="3">
    <source>
        <dbReference type="ARBA" id="ARBA00023163"/>
    </source>
</evidence>
<sequence length="272" mass="29937">MTDEKNDKGFESSPDYVQSLARGLAVLRTFDRDMPRMSLAAVAARSGLSRAAARRLVLTLEHLGYVRADGRDYTLTPRVLELGYGFLGSLKLGDLAQPLMEELSHRVDESCSMTVLDGQSIVYVARVPVRKVMTVSLGVGAQLPAYCSSMGRALLAGLDDAQLNNWLKACKPVRRTEYTITDRSQLRRAIDEVRTQGFAYVEQELERGLCSIAVPVRNREGRVAAALNIGMRFDAEARTRAIDVLAPALRETAVAIEQRTPPDWLPAVTGTQ</sequence>
<dbReference type="AlphaFoldDB" id="A0A9X1QPP6"/>
<dbReference type="Proteomes" id="UP001139410">
    <property type="component" value="Unassembled WGS sequence"/>
</dbReference>
<dbReference type="InterPro" id="IPR036388">
    <property type="entry name" value="WH-like_DNA-bd_sf"/>
</dbReference>
<feature type="domain" description="HTH iclR-type" evidence="4">
    <location>
        <begin position="17"/>
        <end position="77"/>
    </location>
</feature>
<dbReference type="SUPFAM" id="SSF46785">
    <property type="entry name" value="Winged helix' DNA-binding domain"/>
    <property type="match status" value="1"/>
</dbReference>
<dbReference type="NCBIfam" id="TIGR02431">
    <property type="entry name" value="pcaR_pcaU"/>
    <property type="match status" value="1"/>
</dbReference>
<evidence type="ECO:0000313" key="7">
    <source>
        <dbReference type="Proteomes" id="UP001139410"/>
    </source>
</evidence>
<evidence type="ECO:0000256" key="2">
    <source>
        <dbReference type="ARBA" id="ARBA00023125"/>
    </source>
</evidence>
<gene>
    <name evidence="6" type="ORF">LVY65_12685</name>
</gene>
<dbReference type="SUPFAM" id="SSF55781">
    <property type="entry name" value="GAF domain-like"/>
    <property type="match status" value="1"/>
</dbReference>
<dbReference type="GO" id="GO:0045892">
    <property type="term" value="P:negative regulation of DNA-templated transcription"/>
    <property type="evidence" value="ECO:0007669"/>
    <property type="project" value="TreeGrafter"/>
</dbReference>
<keyword evidence="1" id="KW-0805">Transcription regulation</keyword>
<proteinExistence type="predicted"/>
<dbReference type="Gene3D" id="3.30.450.40">
    <property type="match status" value="1"/>
</dbReference>